<evidence type="ECO:0000313" key="1">
    <source>
        <dbReference type="EMBL" id="CAG5109028.1"/>
    </source>
</evidence>
<protein>
    <submittedName>
        <fullName evidence="1">Uncharacterized protein</fullName>
    </submittedName>
</protein>
<name>A0A8J2HMX1_COTCN</name>
<accession>A0A8J2HMX1</accession>
<dbReference type="EMBL" id="CAJNRD030001124">
    <property type="protein sequence ID" value="CAG5109028.1"/>
    <property type="molecule type" value="Genomic_DNA"/>
</dbReference>
<keyword evidence="2" id="KW-1185">Reference proteome</keyword>
<comment type="caution">
    <text evidence="1">The sequence shown here is derived from an EMBL/GenBank/DDBJ whole genome shotgun (WGS) entry which is preliminary data.</text>
</comment>
<gene>
    <name evidence="1" type="ORF">HICCMSTLAB_LOCUS13664</name>
</gene>
<sequence>MSTKVARYIRSMRMLNLIPAGPFYNNNVLILLSHVYGKKFYNNIYVILKFELLPEEVEIFDETLQ</sequence>
<proteinExistence type="predicted"/>
<dbReference type="AlphaFoldDB" id="A0A8J2HMX1"/>
<dbReference type="Proteomes" id="UP000786811">
    <property type="component" value="Unassembled WGS sequence"/>
</dbReference>
<organism evidence="1 2">
    <name type="scientific">Cotesia congregata</name>
    <name type="common">Parasitoid wasp</name>
    <name type="synonym">Apanteles congregatus</name>
    <dbReference type="NCBI Taxonomy" id="51543"/>
    <lineage>
        <taxon>Eukaryota</taxon>
        <taxon>Metazoa</taxon>
        <taxon>Ecdysozoa</taxon>
        <taxon>Arthropoda</taxon>
        <taxon>Hexapoda</taxon>
        <taxon>Insecta</taxon>
        <taxon>Pterygota</taxon>
        <taxon>Neoptera</taxon>
        <taxon>Endopterygota</taxon>
        <taxon>Hymenoptera</taxon>
        <taxon>Apocrita</taxon>
        <taxon>Ichneumonoidea</taxon>
        <taxon>Braconidae</taxon>
        <taxon>Microgastrinae</taxon>
        <taxon>Cotesia</taxon>
    </lineage>
</organism>
<reference evidence="1" key="1">
    <citation type="submission" date="2021-04" db="EMBL/GenBank/DDBJ databases">
        <authorList>
            <person name="Chebbi M.A.C M."/>
        </authorList>
    </citation>
    <scope>NUCLEOTIDE SEQUENCE</scope>
</reference>
<evidence type="ECO:0000313" key="2">
    <source>
        <dbReference type="Proteomes" id="UP000786811"/>
    </source>
</evidence>